<dbReference type="EMBL" id="JASWJB010000069">
    <property type="protein sequence ID" value="KAK2601834.1"/>
    <property type="molecule type" value="Genomic_DNA"/>
</dbReference>
<organism evidence="2 3">
    <name type="scientific">Conoideocrella luteorostrata</name>
    <dbReference type="NCBI Taxonomy" id="1105319"/>
    <lineage>
        <taxon>Eukaryota</taxon>
        <taxon>Fungi</taxon>
        <taxon>Dikarya</taxon>
        <taxon>Ascomycota</taxon>
        <taxon>Pezizomycotina</taxon>
        <taxon>Sordariomycetes</taxon>
        <taxon>Hypocreomycetidae</taxon>
        <taxon>Hypocreales</taxon>
        <taxon>Clavicipitaceae</taxon>
        <taxon>Conoideocrella</taxon>
    </lineage>
</organism>
<feature type="signal peptide" evidence="1">
    <location>
        <begin position="1"/>
        <end position="31"/>
    </location>
</feature>
<name>A0AAJ0CS09_9HYPO</name>
<feature type="chain" id="PRO_5042580495" evidence="1">
    <location>
        <begin position="32"/>
        <end position="388"/>
    </location>
</feature>
<sequence>MRGFTSAGTLPSLFAFPFFALQSILLAPVSARPPRHSLYASSDNPDPQILTGLYGTATTGAQIVIHDTSGKPSWTWSFQEGKNISADLQKCLYDVCKGSGCGAPENKWAHRGDSVLAIHGYAAVIINHHPGQDSDKAVTFGICLNRDDMDNSHTVELVGDGKLAVATTTDEMTGSIKIFDIHNTKGPLDPPIQQLDGIPATHALVWDAHNSVLWAAGNDRSPIQDGSTSILNAYTHQQDGSFDTTPETQTITTAARLTTEWGSDTPWWDGPHAMAPVPQQRKLLITTDMDVHVYDMDAKTFEHGAPVAQDYMPGFQPVGARTGPDGVDLPRSDIKSVSYSESGQLLYVQAEWNETYGDTVNFITNGQKGTNIWNQMLYRSRWFTRPAW</sequence>
<dbReference type="Proteomes" id="UP001251528">
    <property type="component" value="Unassembled WGS sequence"/>
</dbReference>
<keyword evidence="1" id="KW-0732">Signal</keyword>
<evidence type="ECO:0000313" key="2">
    <source>
        <dbReference type="EMBL" id="KAK2601834.1"/>
    </source>
</evidence>
<accession>A0AAJ0CS09</accession>
<comment type="caution">
    <text evidence="2">The sequence shown here is derived from an EMBL/GenBank/DDBJ whole genome shotgun (WGS) entry which is preliminary data.</text>
</comment>
<reference evidence="2" key="1">
    <citation type="submission" date="2023-06" db="EMBL/GenBank/DDBJ databases">
        <title>Conoideocrella luteorostrata (Hypocreales: Clavicipitaceae), a potential biocontrol fungus for elongate hemlock scale in United States Christmas tree production areas.</title>
        <authorList>
            <person name="Barrett H."/>
            <person name="Lovett B."/>
            <person name="Macias A.M."/>
            <person name="Stajich J.E."/>
            <person name="Kasson M.T."/>
        </authorList>
    </citation>
    <scope>NUCLEOTIDE SEQUENCE</scope>
    <source>
        <strain evidence="2">ARSEF 14590</strain>
    </source>
</reference>
<dbReference type="AlphaFoldDB" id="A0AAJ0CS09"/>
<evidence type="ECO:0000256" key="1">
    <source>
        <dbReference type="SAM" id="SignalP"/>
    </source>
</evidence>
<dbReference type="SUPFAM" id="SSF82171">
    <property type="entry name" value="DPP6 N-terminal domain-like"/>
    <property type="match status" value="1"/>
</dbReference>
<keyword evidence="3" id="KW-1185">Reference proteome</keyword>
<gene>
    <name evidence="2" type="ORF">QQS21_004617</name>
</gene>
<evidence type="ECO:0000313" key="3">
    <source>
        <dbReference type="Proteomes" id="UP001251528"/>
    </source>
</evidence>
<protein>
    <submittedName>
        <fullName evidence="2">Uncharacterized protein</fullName>
    </submittedName>
</protein>
<proteinExistence type="predicted"/>